<dbReference type="GO" id="GO:0016787">
    <property type="term" value="F:hydrolase activity"/>
    <property type="evidence" value="ECO:0007669"/>
    <property type="project" value="UniProtKB-KW"/>
</dbReference>
<dbReference type="KEGG" id="nall:PP769_02835"/>
<protein>
    <submittedName>
        <fullName evidence="2">Acyloxyacyl hydrolase</fullName>
    </submittedName>
</protein>
<dbReference type="InterPro" id="IPR018550">
    <property type="entry name" value="Lipid-A_deacylase-rel"/>
</dbReference>
<reference evidence="2 3" key="1">
    <citation type="submission" date="2023-01" db="EMBL/GenBank/DDBJ databases">
        <title>Cultivation and genomic characterization of new, ubiquitous marine nitrite-oxidizing bacteria from the Nitrospirales.</title>
        <authorList>
            <person name="Mueller A.J."/>
            <person name="Daebeler A."/>
            <person name="Herbold C.W."/>
            <person name="Kirkegaard R.H."/>
            <person name="Daims H."/>
        </authorList>
    </citation>
    <scope>NUCLEOTIDE SEQUENCE [LARGE SCALE GENOMIC DNA]</scope>
    <source>
        <strain evidence="2 3">VA</strain>
    </source>
</reference>
<keyword evidence="2" id="KW-0378">Hydrolase</keyword>
<gene>
    <name evidence="2" type="ORF">PP769_02835</name>
</gene>
<keyword evidence="1" id="KW-1133">Transmembrane helix</keyword>
<dbReference type="Gene3D" id="2.40.160.20">
    <property type="match status" value="1"/>
</dbReference>
<evidence type="ECO:0000313" key="2">
    <source>
        <dbReference type="EMBL" id="WNM58721.1"/>
    </source>
</evidence>
<proteinExistence type="predicted"/>
<keyword evidence="1" id="KW-0472">Membrane</keyword>
<keyword evidence="3" id="KW-1185">Reference proteome</keyword>
<evidence type="ECO:0000313" key="3">
    <source>
        <dbReference type="Proteomes" id="UP001302719"/>
    </source>
</evidence>
<keyword evidence="1" id="KW-0812">Transmembrane</keyword>
<feature type="transmembrane region" description="Helical" evidence="1">
    <location>
        <begin position="6"/>
        <end position="25"/>
    </location>
</feature>
<dbReference type="Proteomes" id="UP001302719">
    <property type="component" value="Chromosome"/>
</dbReference>
<sequence>MSKFPTTILGILGIIVWLTVIFSGLGHTKEIELLSVGVRGGLNSDTLGIPPSEKEDFQQYDVFAVIGAPWSWEFSSGWDIRFRLNVAAGTLRAAGDAGFIGEVSPGLAFTQTDWRLTFDIGGGGAYLSREKYGRQDIGGPVQIVAHAGITYHLPWNISLGWRFHHISDAALYGSNNRGVDLHLYELSYRF</sequence>
<dbReference type="EMBL" id="CP116967">
    <property type="protein sequence ID" value="WNM58721.1"/>
    <property type="molecule type" value="Genomic_DNA"/>
</dbReference>
<organism evidence="2 3">
    <name type="scientific">Candidatus Nitrospira allomarina</name>
    <dbReference type="NCBI Taxonomy" id="3020900"/>
    <lineage>
        <taxon>Bacteria</taxon>
        <taxon>Pseudomonadati</taxon>
        <taxon>Nitrospirota</taxon>
        <taxon>Nitrospiria</taxon>
        <taxon>Nitrospirales</taxon>
        <taxon>Nitrospiraceae</taxon>
        <taxon>Nitrospira</taxon>
    </lineage>
</organism>
<dbReference type="Pfam" id="PF09411">
    <property type="entry name" value="PagL"/>
    <property type="match status" value="1"/>
</dbReference>
<accession>A0AA96GJB6</accession>
<dbReference type="AlphaFoldDB" id="A0AA96GJB6"/>
<dbReference type="RefSeq" id="WP_312644913.1">
    <property type="nucleotide sequence ID" value="NZ_CP116967.1"/>
</dbReference>
<name>A0AA96GJB6_9BACT</name>
<evidence type="ECO:0000256" key="1">
    <source>
        <dbReference type="SAM" id="Phobius"/>
    </source>
</evidence>